<dbReference type="PANTHER" id="PTHR30154">
    <property type="entry name" value="LEUCINE-RESPONSIVE REGULATORY PROTEIN"/>
    <property type="match status" value="1"/>
</dbReference>
<keyword evidence="1" id="KW-0805">Transcription regulation</keyword>
<keyword evidence="3" id="KW-0804">Transcription</keyword>
<evidence type="ECO:0000256" key="2">
    <source>
        <dbReference type="ARBA" id="ARBA00023125"/>
    </source>
</evidence>
<dbReference type="InterPro" id="IPR036390">
    <property type="entry name" value="WH_DNA-bd_sf"/>
</dbReference>
<evidence type="ECO:0000259" key="4">
    <source>
        <dbReference type="PROSITE" id="PS50956"/>
    </source>
</evidence>
<comment type="caution">
    <text evidence="5">The sequence shown here is derived from an EMBL/GenBank/DDBJ whole genome shotgun (WGS) entry which is preliminary data.</text>
</comment>
<proteinExistence type="predicted"/>
<accession>A0ABQ1FVZ7</accession>
<dbReference type="InterPro" id="IPR019887">
    <property type="entry name" value="Tscrpt_reg_AsnC/Lrp_C"/>
</dbReference>
<dbReference type="Gene3D" id="3.30.70.920">
    <property type="match status" value="1"/>
</dbReference>
<dbReference type="RefSeq" id="WP_229720737.1">
    <property type="nucleotide sequence ID" value="NZ_BMJA01000001.1"/>
</dbReference>
<dbReference type="InterPro" id="IPR019888">
    <property type="entry name" value="Tscrpt_reg_AsnC-like"/>
</dbReference>
<protein>
    <submittedName>
        <fullName evidence="5">AsnC family transcriptional regulator</fullName>
    </submittedName>
</protein>
<dbReference type="InterPro" id="IPR011991">
    <property type="entry name" value="ArsR-like_HTH"/>
</dbReference>
<dbReference type="PANTHER" id="PTHR30154:SF34">
    <property type="entry name" value="TRANSCRIPTIONAL REGULATOR AZLB"/>
    <property type="match status" value="1"/>
</dbReference>
<evidence type="ECO:0000256" key="1">
    <source>
        <dbReference type="ARBA" id="ARBA00023015"/>
    </source>
</evidence>
<dbReference type="SUPFAM" id="SSF46785">
    <property type="entry name" value="Winged helix' DNA-binding domain"/>
    <property type="match status" value="1"/>
</dbReference>
<dbReference type="InterPro" id="IPR036388">
    <property type="entry name" value="WH-like_DNA-bd_sf"/>
</dbReference>
<dbReference type="SMART" id="SM00344">
    <property type="entry name" value="HTH_ASNC"/>
    <property type="match status" value="1"/>
</dbReference>
<dbReference type="PRINTS" id="PR00033">
    <property type="entry name" value="HTHASNC"/>
</dbReference>
<dbReference type="EMBL" id="BMJA01000001">
    <property type="protein sequence ID" value="GGA32297.1"/>
    <property type="molecule type" value="Genomic_DNA"/>
</dbReference>
<evidence type="ECO:0000256" key="3">
    <source>
        <dbReference type="ARBA" id="ARBA00023163"/>
    </source>
</evidence>
<reference evidence="6" key="1">
    <citation type="journal article" date="2019" name="Int. J. Syst. Evol. Microbiol.">
        <title>The Global Catalogue of Microorganisms (GCM) 10K type strain sequencing project: providing services to taxonomists for standard genome sequencing and annotation.</title>
        <authorList>
            <consortium name="The Broad Institute Genomics Platform"/>
            <consortium name="The Broad Institute Genome Sequencing Center for Infectious Disease"/>
            <person name="Wu L."/>
            <person name="Ma J."/>
        </authorList>
    </citation>
    <scope>NUCLEOTIDE SEQUENCE [LARGE SCALE GENOMIC DNA]</scope>
    <source>
        <strain evidence="6">CGMCC 1.15439</strain>
    </source>
</reference>
<sequence>MPIKLDKIDRRILAVLQQDGRIQNVELASRVGLSPSPCLRRVRLLEEEGVIEQYVALLNPAKIGAGFTVFARVWLTGQDEDTVNHFIDAIKELPQVMECQLMAGDCDFLLRIAVADLDAYRRFQIEHLNRIKGIQSVKTEIPMQKIKLTSQLPLG</sequence>
<dbReference type="InterPro" id="IPR000485">
    <property type="entry name" value="AsnC-type_HTH_dom"/>
</dbReference>
<dbReference type="Pfam" id="PF01037">
    <property type="entry name" value="AsnC_trans_reg"/>
    <property type="match status" value="1"/>
</dbReference>
<dbReference type="PROSITE" id="PS50956">
    <property type="entry name" value="HTH_ASNC_2"/>
    <property type="match status" value="1"/>
</dbReference>
<dbReference type="Proteomes" id="UP000620046">
    <property type="component" value="Unassembled WGS sequence"/>
</dbReference>
<keyword evidence="2" id="KW-0238">DNA-binding</keyword>
<gene>
    <name evidence="5" type="ORF">GCM10010981_21740</name>
</gene>
<feature type="domain" description="HTH asnC-type" evidence="4">
    <location>
        <begin position="5"/>
        <end position="68"/>
    </location>
</feature>
<dbReference type="SUPFAM" id="SSF54909">
    <property type="entry name" value="Dimeric alpha+beta barrel"/>
    <property type="match status" value="1"/>
</dbReference>
<evidence type="ECO:0000313" key="6">
    <source>
        <dbReference type="Proteomes" id="UP000620046"/>
    </source>
</evidence>
<dbReference type="Gene3D" id="1.10.10.10">
    <property type="entry name" value="Winged helix-like DNA-binding domain superfamily/Winged helix DNA-binding domain"/>
    <property type="match status" value="1"/>
</dbReference>
<dbReference type="InterPro" id="IPR011008">
    <property type="entry name" value="Dimeric_a/b-barrel"/>
</dbReference>
<keyword evidence="6" id="KW-1185">Reference proteome</keyword>
<name>A0ABQ1FVZ7_9GAMM</name>
<organism evidence="5 6">
    <name type="scientific">Dyella nitratireducens</name>
    <dbReference type="NCBI Taxonomy" id="1849580"/>
    <lineage>
        <taxon>Bacteria</taxon>
        <taxon>Pseudomonadati</taxon>
        <taxon>Pseudomonadota</taxon>
        <taxon>Gammaproteobacteria</taxon>
        <taxon>Lysobacterales</taxon>
        <taxon>Rhodanobacteraceae</taxon>
        <taxon>Dyella</taxon>
    </lineage>
</organism>
<evidence type="ECO:0000313" key="5">
    <source>
        <dbReference type="EMBL" id="GGA32297.1"/>
    </source>
</evidence>
<dbReference type="CDD" id="cd00090">
    <property type="entry name" value="HTH_ARSR"/>
    <property type="match status" value="1"/>
</dbReference>
<dbReference type="Pfam" id="PF13412">
    <property type="entry name" value="HTH_24"/>
    <property type="match status" value="1"/>
</dbReference>